<dbReference type="Pfam" id="PF02481">
    <property type="entry name" value="DNA_processg_A"/>
    <property type="match status" value="1"/>
</dbReference>
<evidence type="ECO:0000256" key="1">
    <source>
        <dbReference type="ARBA" id="ARBA00006525"/>
    </source>
</evidence>
<evidence type="ECO:0000313" key="4">
    <source>
        <dbReference type="Proteomes" id="UP000275951"/>
    </source>
</evidence>
<evidence type="ECO:0000313" key="3">
    <source>
        <dbReference type="EMBL" id="AZR07748.1"/>
    </source>
</evidence>
<protein>
    <submittedName>
        <fullName evidence="3">DNA-protecting protein DprA</fullName>
    </submittedName>
</protein>
<dbReference type="InterPro" id="IPR057666">
    <property type="entry name" value="DrpA_SLOG"/>
</dbReference>
<name>A0A3Q9GNW5_9ACTO</name>
<dbReference type="Gene3D" id="3.40.50.450">
    <property type="match status" value="1"/>
</dbReference>
<proteinExistence type="inferred from homology"/>
<dbReference type="Proteomes" id="UP000275951">
    <property type="component" value="Chromosome"/>
</dbReference>
<reference evidence="3 4" key="1">
    <citation type="submission" date="2018-11" db="EMBL/GenBank/DDBJ databases">
        <title>Multidrug-resistant genes are associated with an 42-kb island TGI1 carrying a complex class 1 integron in a Trueperella pyogenes.</title>
        <authorList>
            <person name="Dong W."/>
        </authorList>
    </citation>
    <scope>NUCLEOTIDE SEQUENCE [LARGE SCALE GENOMIC DNA]</scope>
    <source>
        <strain evidence="3 4">TP4</strain>
    </source>
</reference>
<dbReference type="SUPFAM" id="SSF102405">
    <property type="entry name" value="MCP/YpsA-like"/>
    <property type="match status" value="1"/>
</dbReference>
<sequence>MKDLEARIEWSRITEGADPMAYTLIEHLGPVDALEAIREPRQFDEPMRQQVERWRHRLAHQEPFHLRALEKSRTCVIAPEDALWPGQLNDLGSQAPLLLWVKGNPEVLAPQSVAIVGSRAASSSGLRTARDFAYEISEQATVVSGGAFGIDAAAHNGALLAKKPTVIVSAGGVDRVYPRAHESLYAQTIRSGGAVVSESPLGAAPQRFRFLARNRIIAALTRATLVVEAPIRSGALSTARHAQNIGRPVGAVPGPIDAAYCRGCIDLLRNDATAIASVAHLRELLGPVEVQERIAPDFFAGAVNDGFDMREQRAFDAVPLVRAQSAASIAATAGMTLTETLAALGRLVLSGRVEERDGRWRRTKVKT</sequence>
<evidence type="ECO:0000259" key="2">
    <source>
        <dbReference type="Pfam" id="PF02481"/>
    </source>
</evidence>
<dbReference type="InterPro" id="IPR003488">
    <property type="entry name" value="DprA"/>
</dbReference>
<dbReference type="RefSeq" id="WP_039662643.1">
    <property type="nucleotide sequence ID" value="NZ_CP029001.1"/>
</dbReference>
<dbReference type="GO" id="GO:0009294">
    <property type="term" value="P:DNA-mediated transformation"/>
    <property type="evidence" value="ECO:0007669"/>
    <property type="project" value="InterPro"/>
</dbReference>
<dbReference type="PANTHER" id="PTHR43022">
    <property type="entry name" value="PROTEIN SMF"/>
    <property type="match status" value="1"/>
</dbReference>
<comment type="similarity">
    <text evidence="1">Belongs to the DprA/Smf family.</text>
</comment>
<dbReference type="AlphaFoldDB" id="A0A3Q9GNW5"/>
<dbReference type="PANTHER" id="PTHR43022:SF1">
    <property type="entry name" value="PROTEIN SMF"/>
    <property type="match status" value="1"/>
</dbReference>
<accession>A0A3Q9GNW5</accession>
<gene>
    <name evidence="3" type="primary">dprA</name>
    <name evidence="3" type="ORF">EBQ10_10945</name>
</gene>
<dbReference type="NCBIfam" id="TIGR00732">
    <property type="entry name" value="dprA"/>
    <property type="match status" value="1"/>
</dbReference>
<feature type="domain" description="Smf/DprA SLOG" evidence="2">
    <location>
        <begin position="76"/>
        <end position="283"/>
    </location>
</feature>
<dbReference type="EMBL" id="CP033905">
    <property type="protein sequence ID" value="AZR07748.1"/>
    <property type="molecule type" value="Genomic_DNA"/>
</dbReference>
<organism evidence="3 4">
    <name type="scientific">Trueperella pyogenes</name>
    <dbReference type="NCBI Taxonomy" id="1661"/>
    <lineage>
        <taxon>Bacteria</taxon>
        <taxon>Bacillati</taxon>
        <taxon>Actinomycetota</taxon>
        <taxon>Actinomycetes</taxon>
        <taxon>Actinomycetales</taxon>
        <taxon>Actinomycetaceae</taxon>
        <taxon>Trueperella</taxon>
    </lineage>
</organism>